<gene>
    <name evidence="1" type="ORF">VSX56_12395</name>
</gene>
<protein>
    <submittedName>
        <fullName evidence="1">Uncharacterized protein</fullName>
    </submittedName>
</protein>
<dbReference type="EMBL" id="JAYWLC010000009">
    <property type="protein sequence ID" value="MER5172573.1"/>
    <property type="molecule type" value="Genomic_DNA"/>
</dbReference>
<keyword evidence="2" id="KW-1185">Reference proteome</keyword>
<dbReference type="RefSeq" id="WP_350937480.1">
    <property type="nucleotide sequence ID" value="NZ_JAYWLC010000009.1"/>
</dbReference>
<proteinExistence type="predicted"/>
<reference evidence="1 2" key="1">
    <citation type="submission" date="2024-06" db="EMBL/GenBank/DDBJ databases">
        <title>Thioclava kandeliae sp. nov. from a rhizosphere soil sample of Kandelia candel in a mangrove.</title>
        <authorList>
            <person name="Mu T."/>
        </authorList>
    </citation>
    <scope>NUCLEOTIDE SEQUENCE [LARGE SCALE GENOMIC DNA]</scope>
    <source>
        <strain evidence="1 2">CPCC 100088</strain>
    </source>
</reference>
<organism evidence="1 2">
    <name type="scientific">Thioclava kandeliae</name>
    <dbReference type="NCBI Taxonomy" id="3070818"/>
    <lineage>
        <taxon>Bacteria</taxon>
        <taxon>Pseudomonadati</taxon>
        <taxon>Pseudomonadota</taxon>
        <taxon>Alphaproteobacteria</taxon>
        <taxon>Rhodobacterales</taxon>
        <taxon>Paracoccaceae</taxon>
        <taxon>Thioclava</taxon>
    </lineage>
</organism>
<dbReference type="Proteomes" id="UP001438953">
    <property type="component" value="Unassembled WGS sequence"/>
</dbReference>
<sequence>MGRAVLPLGRVDPRAYIRTAFESGAIEAETCRRLILEWALRLPQDVQPTEAARVLLAEYHGHDTHPMYQLLLKVLADPVAPAQAAQSEEPPQHKDP</sequence>
<accession>A0ABV1SI48</accession>
<evidence type="ECO:0000313" key="1">
    <source>
        <dbReference type="EMBL" id="MER5172573.1"/>
    </source>
</evidence>
<comment type="caution">
    <text evidence="1">The sequence shown here is derived from an EMBL/GenBank/DDBJ whole genome shotgun (WGS) entry which is preliminary data.</text>
</comment>
<evidence type="ECO:0000313" key="2">
    <source>
        <dbReference type="Proteomes" id="UP001438953"/>
    </source>
</evidence>
<name>A0ABV1SI48_9RHOB</name>